<feature type="transmembrane region" description="Helical" evidence="1">
    <location>
        <begin position="29"/>
        <end position="51"/>
    </location>
</feature>
<feature type="transmembrane region" description="Helical" evidence="1">
    <location>
        <begin position="356"/>
        <end position="375"/>
    </location>
</feature>
<keyword evidence="3" id="KW-1185">Reference proteome</keyword>
<feature type="transmembrane region" description="Helical" evidence="1">
    <location>
        <begin position="285"/>
        <end position="303"/>
    </location>
</feature>
<evidence type="ECO:0000313" key="2">
    <source>
        <dbReference type="EMBL" id="RRD89187.1"/>
    </source>
</evidence>
<dbReference type="EMBL" id="RQYF01000057">
    <property type="protein sequence ID" value="RRD89187.1"/>
    <property type="molecule type" value="Genomic_DNA"/>
</dbReference>
<gene>
    <name evidence="2" type="ORF">EII33_10495</name>
</gene>
<dbReference type="Pfam" id="PF18940">
    <property type="entry name" value="DUF5687"/>
    <property type="match status" value="1"/>
</dbReference>
<comment type="caution">
    <text evidence="2">The sequence shown here is derived from an EMBL/GenBank/DDBJ whole genome shotgun (WGS) entry which is preliminary data.</text>
</comment>
<sequence length="496" mass="57610">MNLFLVLRKHGRLADKRNPMYEKSRFAKFWIYLMTAFWAGYLIFFGTMLAFAMQDEATEPYHILNSGLMFVLVLDFVTRMPFQKTPTQEVKPYILLPVKRRRLIDCLLLRSGLDLYNLFWFFFFVPFAVITVTRFYGVAGVITYLSGIWLLMLVNNYWYLLCRTLMGQRFWWLLLPTTVYGAIAAVMFIPDNSPVFDFSTDVGEGYIQGNPLTFAGTLAVIACFYLTARHVIGRMVYNEINKVEDTTVQVKSLSEYRFLERYGQVGEYMKLELKLLLRNKICRRAIYSAGGVVIMFSVLIAFTDTYQGGMKSFLVMYNFVLFGILFLSTIMGYEGNYIDGLMSRKESIYALLQAKYTIYTCGQVIPLLLMIPAIVMGKVTLLTCLSWFFFIPGFVYFCMFQMAVYNNKTVDMNNTMTQRNMGTGMQNLISLAAFGLPLILLYTLQALFDESTVAVIFIFIGIAFIATSRLWLRNVYHRFMKRRYRNMEGFRDSRQK</sequence>
<dbReference type="AlphaFoldDB" id="A0A3P2A1B1"/>
<evidence type="ECO:0000313" key="3">
    <source>
        <dbReference type="Proteomes" id="UP000279562"/>
    </source>
</evidence>
<feature type="transmembrane region" description="Helical" evidence="1">
    <location>
        <begin position="170"/>
        <end position="189"/>
    </location>
</feature>
<accession>A0A3P2A1B1</accession>
<proteinExistence type="predicted"/>
<organism evidence="2 3">
    <name type="scientific">Prevotella heparinolytica</name>
    <dbReference type="NCBI Taxonomy" id="28113"/>
    <lineage>
        <taxon>Bacteria</taxon>
        <taxon>Pseudomonadati</taxon>
        <taxon>Bacteroidota</taxon>
        <taxon>Bacteroidia</taxon>
        <taxon>Bacteroidales</taxon>
        <taxon>Bacteroidaceae</taxon>
        <taxon>Bacteroides</taxon>
    </lineage>
</organism>
<keyword evidence="1" id="KW-0472">Membrane</keyword>
<feature type="transmembrane region" description="Helical" evidence="1">
    <location>
        <begin position="135"/>
        <end position="158"/>
    </location>
</feature>
<feature type="transmembrane region" description="Helical" evidence="1">
    <location>
        <begin position="428"/>
        <end position="448"/>
    </location>
</feature>
<evidence type="ECO:0008006" key="4">
    <source>
        <dbReference type="Google" id="ProtNLM"/>
    </source>
</evidence>
<feature type="transmembrane region" description="Helical" evidence="1">
    <location>
        <begin position="103"/>
        <end position="129"/>
    </location>
</feature>
<dbReference type="RefSeq" id="WP_125239668.1">
    <property type="nucleotide sequence ID" value="NZ_RQYF01000057.1"/>
</dbReference>
<feature type="transmembrane region" description="Helical" evidence="1">
    <location>
        <begin position="315"/>
        <end position="335"/>
    </location>
</feature>
<feature type="transmembrane region" description="Helical" evidence="1">
    <location>
        <begin position="387"/>
        <end position="407"/>
    </location>
</feature>
<name>A0A3P2A1B1_9BACE</name>
<dbReference type="InterPro" id="IPR043742">
    <property type="entry name" value="DUF5687"/>
</dbReference>
<keyword evidence="1" id="KW-0812">Transmembrane</keyword>
<feature type="transmembrane region" description="Helical" evidence="1">
    <location>
        <begin position="63"/>
        <end position="82"/>
    </location>
</feature>
<protein>
    <recommendedName>
        <fullName evidence="4">Transmembrane protein</fullName>
    </recommendedName>
</protein>
<feature type="transmembrane region" description="Helical" evidence="1">
    <location>
        <begin position="209"/>
        <end position="228"/>
    </location>
</feature>
<dbReference type="Proteomes" id="UP000279562">
    <property type="component" value="Unassembled WGS sequence"/>
</dbReference>
<reference evidence="2 3" key="1">
    <citation type="submission" date="2018-11" db="EMBL/GenBank/DDBJ databases">
        <title>Genomes From Bacteria Associated with the Canine Oral Cavity: a Test Case for Automated Genome-Based Taxonomic Assignment.</title>
        <authorList>
            <person name="Coil D.A."/>
            <person name="Jospin G."/>
            <person name="Darling A.E."/>
            <person name="Wallis C."/>
            <person name="Davis I.J."/>
            <person name="Harris S."/>
            <person name="Eisen J.A."/>
            <person name="Holcombe L.J."/>
            <person name="O'Flynn C."/>
        </authorList>
    </citation>
    <scope>NUCLEOTIDE SEQUENCE [LARGE SCALE GENOMIC DNA]</scope>
    <source>
        <strain evidence="2 3">OH1047_COT-310</strain>
    </source>
</reference>
<keyword evidence="1" id="KW-1133">Transmembrane helix</keyword>
<evidence type="ECO:0000256" key="1">
    <source>
        <dbReference type="SAM" id="Phobius"/>
    </source>
</evidence>
<feature type="transmembrane region" description="Helical" evidence="1">
    <location>
        <begin position="454"/>
        <end position="472"/>
    </location>
</feature>